<comment type="caution">
    <text evidence="2">The sequence shown here is derived from an EMBL/GenBank/DDBJ whole genome shotgun (WGS) entry which is preliminary data.</text>
</comment>
<feature type="region of interest" description="Disordered" evidence="1">
    <location>
        <begin position="244"/>
        <end position="321"/>
    </location>
</feature>
<evidence type="ECO:0000313" key="2">
    <source>
        <dbReference type="EMBL" id="RGP61528.1"/>
    </source>
</evidence>
<feature type="compositionally biased region" description="Polar residues" evidence="1">
    <location>
        <begin position="79"/>
        <end position="102"/>
    </location>
</feature>
<organism evidence="2 3">
    <name type="scientific">Fusarium longipes</name>
    <dbReference type="NCBI Taxonomy" id="694270"/>
    <lineage>
        <taxon>Eukaryota</taxon>
        <taxon>Fungi</taxon>
        <taxon>Dikarya</taxon>
        <taxon>Ascomycota</taxon>
        <taxon>Pezizomycotina</taxon>
        <taxon>Sordariomycetes</taxon>
        <taxon>Hypocreomycetidae</taxon>
        <taxon>Hypocreales</taxon>
        <taxon>Nectriaceae</taxon>
        <taxon>Fusarium</taxon>
    </lineage>
</organism>
<reference evidence="2 3" key="1">
    <citation type="journal article" date="2018" name="PLoS Pathog.">
        <title>Evolution of structural diversity of trichothecenes, a family of toxins produced by plant pathogenic and entomopathogenic fungi.</title>
        <authorList>
            <person name="Proctor R.H."/>
            <person name="McCormick S.P."/>
            <person name="Kim H.S."/>
            <person name="Cardoza R.E."/>
            <person name="Stanley A.M."/>
            <person name="Lindo L."/>
            <person name="Kelly A."/>
            <person name="Brown D.W."/>
            <person name="Lee T."/>
            <person name="Vaughan M.M."/>
            <person name="Alexander N.J."/>
            <person name="Busman M."/>
            <person name="Gutierrez S."/>
        </authorList>
    </citation>
    <scope>NUCLEOTIDE SEQUENCE [LARGE SCALE GENOMIC DNA]</scope>
    <source>
        <strain evidence="2 3">NRRL 20695</strain>
    </source>
</reference>
<evidence type="ECO:0000256" key="1">
    <source>
        <dbReference type="SAM" id="MobiDB-lite"/>
    </source>
</evidence>
<feature type="region of interest" description="Disordered" evidence="1">
    <location>
        <begin position="122"/>
        <end position="151"/>
    </location>
</feature>
<keyword evidence="3" id="KW-1185">Reference proteome</keyword>
<dbReference type="OrthoDB" id="5371646at2759"/>
<accession>A0A395RN24</accession>
<evidence type="ECO:0000313" key="3">
    <source>
        <dbReference type="Proteomes" id="UP000266234"/>
    </source>
</evidence>
<protein>
    <submittedName>
        <fullName evidence="2">Uncharacterized protein</fullName>
    </submittedName>
</protein>
<dbReference type="Proteomes" id="UP000266234">
    <property type="component" value="Unassembled WGS sequence"/>
</dbReference>
<feature type="region of interest" description="Disordered" evidence="1">
    <location>
        <begin position="70"/>
        <end position="102"/>
    </location>
</feature>
<dbReference type="EMBL" id="PXOG01000309">
    <property type="protein sequence ID" value="RGP61528.1"/>
    <property type="molecule type" value="Genomic_DNA"/>
</dbReference>
<dbReference type="STRING" id="694270.A0A395RN24"/>
<feature type="compositionally biased region" description="Basic and acidic residues" evidence="1">
    <location>
        <begin position="291"/>
        <end position="306"/>
    </location>
</feature>
<proteinExistence type="predicted"/>
<dbReference type="AlphaFoldDB" id="A0A395RN24"/>
<gene>
    <name evidence="2" type="ORF">FLONG3_10471</name>
</gene>
<feature type="compositionally biased region" description="Basic and acidic residues" evidence="1">
    <location>
        <begin position="270"/>
        <end position="284"/>
    </location>
</feature>
<name>A0A395RN24_9HYPO</name>
<sequence length="321" mass="34993">MEPFSELEKRQLLTEIIKHSQISNQQLIMIIGWFSLAPNWFHLTLPNGRTVAQCQAAYVAMGNEASALGMKRKAPGDEPNSQGNNGVQVSASQVPRTQSQPTAAPNIQMNAQHPSAVLMNSQPYQQQSGPPPKKKGRPAYAGRNAIGQRPFNPRPLAPMPSHQLAQIAQSSFRPIAPAPQLYPNEIMVIDSVVSSGQGQGLVYAPNAQQQQQQQQGGMSIGNMLTRRTVEELTRQRCEQQRLLAASQAPGQAANRPRSNSEAVPSAPKQEATEQDRSRSVEPLETKNQSGADEKNGSDQAKGKENSSPDQNKGLRRSQRKA</sequence>